<gene>
    <name evidence="2" type="ORF">MMSR116_11100</name>
</gene>
<proteinExistence type="predicted"/>
<evidence type="ECO:0000313" key="2">
    <source>
        <dbReference type="EMBL" id="QGY02360.1"/>
    </source>
</evidence>
<dbReference type="EMBL" id="CP043538">
    <property type="protein sequence ID" value="QGY02360.1"/>
    <property type="molecule type" value="Genomic_DNA"/>
</dbReference>
<reference evidence="2 3" key="2">
    <citation type="journal article" date="2013" name="Genome Announc.">
        <title>Draft Genome Sequence of Methylobacterium mesophilicum Strain SR1.6/6, Isolated from Citrus sinensis.</title>
        <authorList>
            <person name="Marinho Almeida D."/>
            <person name="Dini-Andreote F."/>
            <person name="Camargo Neves A.A."/>
            <person name="Juca Ramos R.T."/>
            <person name="Andreote F.D."/>
            <person name="Carneiro A.R."/>
            <person name="Oliveira de Souza Lima A."/>
            <person name="Caracciolo Gomes de Sa P.H."/>
            <person name="Ribeiro Barbosa M.S."/>
            <person name="Araujo W.L."/>
            <person name="Silva A."/>
        </authorList>
    </citation>
    <scope>NUCLEOTIDE SEQUENCE [LARGE SCALE GENOMIC DNA]</scope>
    <source>
        <strain evidence="2 3">SR1.6/6</strain>
    </source>
</reference>
<evidence type="ECO:0000313" key="3">
    <source>
        <dbReference type="Proteomes" id="UP000012488"/>
    </source>
</evidence>
<evidence type="ECO:0000256" key="1">
    <source>
        <dbReference type="SAM" id="MobiDB-lite"/>
    </source>
</evidence>
<protein>
    <submittedName>
        <fullName evidence="2">Uncharacterized protein</fullName>
    </submittedName>
</protein>
<name>A0A6B9FIH4_9HYPH</name>
<organism evidence="2 3">
    <name type="scientific">Methylobacterium mesophilicum SR1.6/6</name>
    <dbReference type="NCBI Taxonomy" id="908290"/>
    <lineage>
        <taxon>Bacteria</taxon>
        <taxon>Pseudomonadati</taxon>
        <taxon>Pseudomonadota</taxon>
        <taxon>Alphaproteobacteria</taxon>
        <taxon>Hyphomicrobiales</taxon>
        <taxon>Methylobacteriaceae</taxon>
        <taxon>Methylobacterium</taxon>
    </lineage>
</organism>
<dbReference type="OrthoDB" id="8447245at2"/>
<dbReference type="KEGG" id="mmes:MMSR116_11100"/>
<reference evidence="2 3" key="1">
    <citation type="journal article" date="2012" name="Genet. Mol. Biol.">
        <title>Analysis of 16S rRNA and mxaF genes revealing insights into Methylobacterium niche-specific plant association.</title>
        <authorList>
            <person name="Dourado M.N."/>
            <person name="Andreote F.D."/>
            <person name="Dini-Andreote F."/>
            <person name="Conti R."/>
            <person name="Araujo J.M."/>
            <person name="Araujo W.L."/>
        </authorList>
    </citation>
    <scope>NUCLEOTIDE SEQUENCE [LARGE SCALE GENOMIC DNA]</scope>
    <source>
        <strain evidence="2 3">SR1.6/6</strain>
    </source>
</reference>
<feature type="region of interest" description="Disordered" evidence="1">
    <location>
        <begin position="1"/>
        <end position="26"/>
    </location>
</feature>
<dbReference type="Proteomes" id="UP000012488">
    <property type="component" value="Chromosome"/>
</dbReference>
<dbReference type="AlphaFoldDB" id="A0A6B9FIH4"/>
<sequence length="135" mass="14956">MSTGLSVGPPMHTASGNDMRKSGSDDTQGWVIKPQRWVAQWRQIHPVKTAQCVAESINAPARTVEKWFSGEAKPSVDYVGPILNRYGLGFIVGAMAAPLPWLDNLAREERKLKLLAERQAIDAMLAEDWQRRTGA</sequence>
<accession>A0A6B9FIH4</accession>